<dbReference type="EMBL" id="QTJV01000001">
    <property type="protein sequence ID" value="RFM36775.1"/>
    <property type="molecule type" value="Genomic_DNA"/>
</dbReference>
<sequence length="242" mass="26758">MKLQLLRNATQVLTVNDKQILIDPMLGPKGAYDTIIMTDNGLRNPLVDLPVDPQELIKDIDAVLLTHLHNDHWDPVARELLPKAIPLFCQAGDEDKIREAGFTNITPIENNITWQGISISRTSGQHGTGEIGALMGKVSGYVINDLYIAGDTIWCSDVQNAIDQYQPKHIVLNGGAAQFVKGDPIVMSIDDIRKVSAYAPAATLIIVHLEAVNHSRQSREQIKAAFPNQKVWVPDDGDFFYI</sequence>
<dbReference type="Proteomes" id="UP000261174">
    <property type="component" value="Unassembled WGS sequence"/>
</dbReference>
<dbReference type="OrthoDB" id="9805728at2"/>
<dbReference type="Gene3D" id="3.60.15.10">
    <property type="entry name" value="Ribonuclease Z/Hydroxyacylglutathione hydrolase-like"/>
    <property type="match status" value="1"/>
</dbReference>
<evidence type="ECO:0000259" key="2">
    <source>
        <dbReference type="Pfam" id="PF12706"/>
    </source>
</evidence>
<reference evidence="3 4" key="1">
    <citation type="submission" date="2018-08" db="EMBL/GenBank/DDBJ databases">
        <title>Chitinophaga sp. K20C18050901, a novel bacterium isolated from forest soil.</title>
        <authorList>
            <person name="Wang C."/>
        </authorList>
    </citation>
    <scope>NUCLEOTIDE SEQUENCE [LARGE SCALE GENOMIC DNA]</scope>
    <source>
        <strain evidence="3 4">K20C18050901</strain>
    </source>
</reference>
<evidence type="ECO:0000256" key="1">
    <source>
        <dbReference type="ARBA" id="ARBA00022801"/>
    </source>
</evidence>
<dbReference type="SUPFAM" id="SSF56281">
    <property type="entry name" value="Metallo-hydrolase/oxidoreductase"/>
    <property type="match status" value="1"/>
</dbReference>
<comment type="caution">
    <text evidence="3">The sequence shown here is derived from an EMBL/GenBank/DDBJ whole genome shotgun (WGS) entry which is preliminary data.</text>
</comment>
<dbReference type="InterPro" id="IPR050114">
    <property type="entry name" value="UPF0173_UPF0282_UlaG_hydrolase"/>
</dbReference>
<dbReference type="GO" id="GO:0016787">
    <property type="term" value="F:hydrolase activity"/>
    <property type="evidence" value="ECO:0007669"/>
    <property type="project" value="UniProtKB-KW"/>
</dbReference>
<keyword evidence="1 3" id="KW-0378">Hydrolase</keyword>
<name>A0A3E1P9A8_9BACT</name>
<accession>A0A3E1P9A8</accession>
<proteinExistence type="predicted"/>
<dbReference type="InterPro" id="IPR001279">
    <property type="entry name" value="Metallo-B-lactamas"/>
</dbReference>
<keyword evidence="4" id="KW-1185">Reference proteome</keyword>
<dbReference type="InterPro" id="IPR036866">
    <property type="entry name" value="RibonucZ/Hydroxyglut_hydro"/>
</dbReference>
<dbReference type="Pfam" id="PF12706">
    <property type="entry name" value="Lactamase_B_2"/>
    <property type="match status" value="1"/>
</dbReference>
<protein>
    <submittedName>
        <fullName evidence="3">MBL fold metallo-hydrolase</fullName>
    </submittedName>
</protein>
<dbReference type="PANTHER" id="PTHR43546:SF9">
    <property type="entry name" value="L-ASCORBATE-6-PHOSPHATE LACTONASE ULAG-RELATED"/>
    <property type="match status" value="1"/>
</dbReference>
<dbReference type="RefSeq" id="WP_116852095.1">
    <property type="nucleotide sequence ID" value="NZ_QTJV01000001.1"/>
</dbReference>
<feature type="domain" description="Metallo-beta-lactamase" evidence="2">
    <location>
        <begin position="19"/>
        <end position="208"/>
    </location>
</feature>
<dbReference type="PANTHER" id="PTHR43546">
    <property type="entry name" value="UPF0173 METAL-DEPENDENT HYDROLASE MJ1163-RELATED"/>
    <property type="match status" value="1"/>
</dbReference>
<evidence type="ECO:0000313" key="3">
    <source>
        <dbReference type="EMBL" id="RFM36775.1"/>
    </source>
</evidence>
<evidence type="ECO:0000313" key="4">
    <source>
        <dbReference type="Proteomes" id="UP000261174"/>
    </source>
</evidence>
<gene>
    <name evidence="3" type="ORF">DXN04_04550</name>
</gene>
<dbReference type="AlphaFoldDB" id="A0A3E1P9A8"/>
<organism evidence="3 4">
    <name type="scientific">Chitinophaga silvisoli</name>
    <dbReference type="NCBI Taxonomy" id="2291814"/>
    <lineage>
        <taxon>Bacteria</taxon>
        <taxon>Pseudomonadati</taxon>
        <taxon>Bacteroidota</taxon>
        <taxon>Chitinophagia</taxon>
        <taxon>Chitinophagales</taxon>
        <taxon>Chitinophagaceae</taxon>
        <taxon>Chitinophaga</taxon>
    </lineage>
</organism>